<accession>A0AAJ0FEA9</accession>
<dbReference type="Pfam" id="PF05368">
    <property type="entry name" value="NmrA"/>
    <property type="match status" value="1"/>
</dbReference>
<keyword evidence="6" id="KW-1185">Reference proteome</keyword>
<feature type="domain" description="NmrA-like" evidence="4">
    <location>
        <begin position="3"/>
        <end position="253"/>
    </location>
</feature>
<gene>
    <name evidence="5" type="ORF">QBC47DRAFT_458657</name>
</gene>
<evidence type="ECO:0000313" key="5">
    <source>
        <dbReference type="EMBL" id="KAK1758549.1"/>
    </source>
</evidence>
<dbReference type="GO" id="GO:0016491">
    <property type="term" value="F:oxidoreductase activity"/>
    <property type="evidence" value="ECO:0007669"/>
    <property type="project" value="UniProtKB-KW"/>
</dbReference>
<comment type="similarity">
    <text evidence="1">Belongs to the NmrA-type oxidoreductase family. Isoflavone reductase subfamily.</text>
</comment>
<dbReference type="SUPFAM" id="SSF51735">
    <property type="entry name" value="NAD(P)-binding Rossmann-fold domains"/>
    <property type="match status" value="1"/>
</dbReference>
<comment type="caution">
    <text evidence="5">The sequence shown here is derived from an EMBL/GenBank/DDBJ whole genome shotgun (WGS) entry which is preliminary data.</text>
</comment>
<organism evidence="5 6">
    <name type="scientific">Echria macrotheca</name>
    <dbReference type="NCBI Taxonomy" id="438768"/>
    <lineage>
        <taxon>Eukaryota</taxon>
        <taxon>Fungi</taxon>
        <taxon>Dikarya</taxon>
        <taxon>Ascomycota</taxon>
        <taxon>Pezizomycotina</taxon>
        <taxon>Sordariomycetes</taxon>
        <taxon>Sordariomycetidae</taxon>
        <taxon>Sordariales</taxon>
        <taxon>Schizotheciaceae</taxon>
        <taxon>Echria</taxon>
    </lineage>
</organism>
<name>A0AAJ0FEA9_9PEZI</name>
<dbReference type="InterPro" id="IPR008030">
    <property type="entry name" value="NmrA-like"/>
</dbReference>
<evidence type="ECO:0000256" key="3">
    <source>
        <dbReference type="ARBA" id="ARBA00023002"/>
    </source>
</evidence>
<dbReference type="PANTHER" id="PTHR47706:SF4">
    <property type="entry name" value="NMRA-LIKE DOMAIN-CONTAINING PROTEIN"/>
    <property type="match status" value="1"/>
</dbReference>
<evidence type="ECO:0000313" key="6">
    <source>
        <dbReference type="Proteomes" id="UP001239445"/>
    </source>
</evidence>
<keyword evidence="3" id="KW-0560">Oxidoreductase</keyword>
<keyword evidence="2" id="KW-0521">NADP</keyword>
<dbReference type="InterPro" id="IPR036291">
    <property type="entry name" value="NAD(P)-bd_dom_sf"/>
</dbReference>
<protein>
    <submittedName>
        <fullName evidence="5">Oxidoreductase BOA1</fullName>
    </submittedName>
</protein>
<dbReference type="Proteomes" id="UP001239445">
    <property type="component" value="Unassembled WGS sequence"/>
</dbReference>
<dbReference type="Gene3D" id="3.40.50.720">
    <property type="entry name" value="NAD(P)-binding Rossmann-like Domain"/>
    <property type="match status" value="1"/>
</dbReference>
<dbReference type="InterPro" id="IPR051609">
    <property type="entry name" value="NmrA/Isoflavone_reductase-like"/>
</dbReference>
<dbReference type="EMBL" id="MU839829">
    <property type="protein sequence ID" value="KAK1758549.1"/>
    <property type="molecule type" value="Genomic_DNA"/>
</dbReference>
<sequence length="298" mass="32194">MSKTTVAVAGGTGSLGRTMVDALNAAGYDVVVLARKASPETAARIGVRAVLAADYSDVDGLVKVLEDNGVHTLISTNSTLETADDELNIMKAAERSSVTWRYIPSIWGVKSTPEFEPYLPIMSIKLKIQSALPKIDPSRLQTTAIYNGYFADYYLDATKIPSYFQPWALSLDIPHRRAALPLPPFSSFSTPPTTLEEYKPLERKIAFNHTTDIARIVAALLSLEHWPEEINITNPSSVVSLTELMGMIEGVLGGEKFEVTFDGDEMLQRGEVTELPGHREIYLGGGCCGNGGVGNGGG</sequence>
<dbReference type="AlphaFoldDB" id="A0AAJ0FEA9"/>
<evidence type="ECO:0000256" key="2">
    <source>
        <dbReference type="ARBA" id="ARBA00022857"/>
    </source>
</evidence>
<evidence type="ECO:0000256" key="1">
    <source>
        <dbReference type="ARBA" id="ARBA00005725"/>
    </source>
</evidence>
<reference evidence="5" key="1">
    <citation type="submission" date="2023-06" db="EMBL/GenBank/DDBJ databases">
        <title>Genome-scale phylogeny and comparative genomics of the fungal order Sordariales.</title>
        <authorList>
            <consortium name="Lawrence Berkeley National Laboratory"/>
            <person name="Hensen N."/>
            <person name="Bonometti L."/>
            <person name="Westerberg I."/>
            <person name="Brannstrom I.O."/>
            <person name="Guillou S."/>
            <person name="Cros-Aarteil S."/>
            <person name="Calhoun S."/>
            <person name="Haridas S."/>
            <person name="Kuo A."/>
            <person name="Mondo S."/>
            <person name="Pangilinan J."/>
            <person name="Riley R."/>
            <person name="Labutti K."/>
            <person name="Andreopoulos B."/>
            <person name="Lipzen A."/>
            <person name="Chen C."/>
            <person name="Yanf M."/>
            <person name="Daum C."/>
            <person name="Ng V."/>
            <person name="Clum A."/>
            <person name="Steindorff A."/>
            <person name="Ohm R."/>
            <person name="Martin F."/>
            <person name="Silar P."/>
            <person name="Natvig D."/>
            <person name="Lalanne C."/>
            <person name="Gautier V."/>
            <person name="Ament-Velasquez S.L."/>
            <person name="Kruys A."/>
            <person name="Hutchinson M.I."/>
            <person name="Powell A.J."/>
            <person name="Barry K."/>
            <person name="Miller A.N."/>
            <person name="Grigoriev I.V."/>
            <person name="Debuchy R."/>
            <person name="Gladieux P."/>
            <person name="Thoren M.H."/>
            <person name="Johannesson H."/>
        </authorList>
    </citation>
    <scope>NUCLEOTIDE SEQUENCE</scope>
    <source>
        <strain evidence="5">PSN4</strain>
    </source>
</reference>
<proteinExistence type="inferred from homology"/>
<evidence type="ECO:0000259" key="4">
    <source>
        <dbReference type="Pfam" id="PF05368"/>
    </source>
</evidence>
<dbReference type="PANTHER" id="PTHR47706">
    <property type="entry name" value="NMRA-LIKE FAMILY PROTEIN"/>
    <property type="match status" value="1"/>
</dbReference>